<feature type="region of interest" description="Disordered" evidence="1">
    <location>
        <begin position="68"/>
        <end position="96"/>
    </location>
</feature>
<evidence type="ECO:0008006" key="4">
    <source>
        <dbReference type="Google" id="ProtNLM"/>
    </source>
</evidence>
<sequence length="286" mass="31468">MGPLHSSNRRQKLINAGWLTRVENIRPDGGDCSHGYIIHREKGLCSDRPDSLSTSGTVDTVKTALPAEPDRQGVPVQGGTYKINPSRPNNKKTDNKDTRDYLDIASPEPPIAASTKNGLAKDSHVHTADARDYIERVRSELLMFGLNPDAPHMVGGVNAVIAWYACGADIDRDVLPTIEMVLSRAKTAPFSLAYFTKAIVNAVEARKAAERRVEEQTRKSEQKHTNPKSKFAGSVARVAGTGATQSAEPIQTQPSRKKPIQQSSGLNLDKWLEGLDTRRRRRQDPE</sequence>
<feature type="compositionally biased region" description="Basic and acidic residues" evidence="1">
    <location>
        <begin position="270"/>
        <end position="286"/>
    </location>
</feature>
<comment type="caution">
    <text evidence="2">The sequence shown here is derived from an EMBL/GenBank/DDBJ whole genome shotgun (WGS) entry which is preliminary data.</text>
</comment>
<protein>
    <recommendedName>
        <fullName evidence="4">Replication protein</fullName>
    </recommendedName>
</protein>
<dbReference type="EMBL" id="JACYXJ010000003">
    <property type="protein sequence ID" value="MBD8876665.1"/>
    <property type="molecule type" value="Genomic_DNA"/>
</dbReference>
<organism evidence="2 3">
    <name type="scientific">Roseibium polysiphoniae</name>
    <dbReference type="NCBI Taxonomy" id="2571221"/>
    <lineage>
        <taxon>Bacteria</taxon>
        <taxon>Pseudomonadati</taxon>
        <taxon>Pseudomonadota</taxon>
        <taxon>Alphaproteobacteria</taxon>
        <taxon>Hyphomicrobiales</taxon>
        <taxon>Stappiaceae</taxon>
        <taxon>Roseibium</taxon>
    </lineage>
</organism>
<gene>
    <name evidence="2" type="ORF">IG617_10235</name>
</gene>
<dbReference type="RefSeq" id="WP_192109103.1">
    <property type="nucleotide sequence ID" value="NZ_JACYXJ010000003.1"/>
</dbReference>
<proteinExistence type="predicted"/>
<evidence type="ECO:0000313" key="3">
    <source>
        <dbReference type="Proteomes" id="UP000615687"/>
    </source>
</evidence>
<dbReference type="Proteomes" id="UP000615687">
    <property type="component" value="Unassembled WGS sequence"/>
</dbReference>
<feature type="compositionally biased region" description="Basic and acidic residues" evidence="1">
    <location>
        <begin position="212"/>
        <end position="224"/>
    </location>
</feature>
<evidence type="ECO:0000313" key="2">
    <source>
        <dbReference type="EMBL" id="MBD8876665.1"/>
    </source>
</evidence>
<keyword evidence="3" id="KW-1185">Reference proteome</keyword>
<name>A0ABR9CC53_9HYPH</name>
<feature type="compositionally biased region" description="Polar residues" evidence="1">
    <location>
        <begin position="242"/>
        <end position="266"/>
    </location>
</feature>
<feature type="region of interest" description="Disordered" evidence="1">
    <location>
        <begin position="212"/>
        <end position="286"/>
    </location>
</feature>
<accession>A0ABR9CC53</accession>
<evidence type="ECO:0000256" key="1">
    <source>
        <dbReference type="SAM" id="MobiDB-lite"/>
    </source>
</evidence>
<reference evidence="2 3" key="1">
    <citation type="submission" date="2020-09" db="EMBL/GenBank/DDBJ databases">
        <title>The genome sequence of type strain Labrenzia polysiphoniae KACC 19711.</title>
        <authorList>
            <person name="Liu Y."/>
        </authorList>
    </citation>
    <scope>NUCLEOTIDE SEQUENCE [LARGE SCALE GENOMIC DNA]</scope>
    <source>
        <strain evidence="2 3">KACC 19711</strain>
    </source>
</reference>